<evidence type="ECO:0000256" key="7">
    <source>
        <dbReference type="ARBA" id="ARBA00023274"/>
    </source>
</evidence>
<dbReference type="AlphaFoldDB" id="A0A0C9XPI9"/>
<keyword evidence="3 9" id="KW-0690">Ribosome biogenesis</keyword>
<keyword evidence="5 10" id="KW-0175">Coiled coil</keyword>
<keyword evidence="7 9" id="KW-0687">Ribonucleoprotein</keyword>
<evidence type="ECO:0000256" key="6">
    <source>
        <dbReference type="ARBA" id="ARBA00023242"/>
    </source>
</evidence>
<evidence type="ECO:0000256" key="10">
    <source>
        <dbReference type="SAM" id="Coils"/>
    </source>
</evidence>
<gene>
    <name evidence="12" type="ORF">K443DRAFT_236441</name>
</gene>
<sequence length="340" mass="38689">MKRKQNITNFSFQNEQELEEGSYQPGHLKDLSLDEDSDGVDAPRAAQWVDDNDYGSDESEAEDSSVEASSSRLKNLQSNLSNLPLGALRQAQRVLNQVESISDSGDSSGDGLEDDTGESDSEHEPGLGSSKGKEWSVKPRTNISKRSSKHAPTEVTSKRPVTRRRTVVEVPKLVARDPRFLPTAGEFAEDKFQKQYAFLTDAHKIELRTLRENLKRARKILASSPWEHREEREQEVYRLEQAVKRMESLVNKDRLDQVAREALGKATKEEKAKRKQGKGGWWMKESDKRELLMQARYEALAADGGTRAIKKAIEKKQKKVSQKEKKSRPYPPSRKKRRVE</sequence>
<keyword evidence="6 9" id="KW-0539">Nucleus</keyword>
<reference evidence="12 13" key="1">
    <citation type="submission" date="2014-04" db="EMBL/GenBank/DDBJ databases">
        <authorList>
            <consortium name="DOE Joint Genome Institute"/>
            <person name="Kuo A."/>
            <person name="Kohler A."/>
            <person name="Nagy L.G."/>
            <person name="Floudas D."/>
            <person name="Copeland A."/>
            <person name="Barry K.W."/>
            <person name="Cichocki N."/>
            <person name="Veneault-Fourrey C."/>
            <person name="LaButti K."/>
            <person name="Lindquist E.A."/>
            <person name="Lipzen A."/>
            <person name="Lundell T."/>
            <person name="Morin E."/>
            <person name="Murat C."/>
            <person name="Sun H."/>
            <person name="Tunlid A."/>
            <person name="Henrissat B."/>
            <person name="Grigoriev I.V."/>
            <person name="Hibbett D.S."/>
            <person name="Martin F."/>
            <person name="Nordberg H.P."/>
            <person name="Cantor M.N."/>
            <person name="Hua S.X."/>
        </authorList>
    </citation>
    <scope>NUCLEOTIDE SEQUENCE [LARGE SCALE GENOMIC DNA]</scope>
    <source>
        <strain evidence="12 13">LaAM-08-1</strain>
    </source>
</reference>
<dbReference type="HOGENOM" id="CLU_048802_1_0_1"/>
<feature type="compositionally biased region" description="Polar residues" evidence="11">
    <location>
        <begin position="1"/>
        <end position="15"/>
    </location>
</feature>
<dbReference type="GO" id="GO:0030686">
    <property type="term" value="C:90S preribosome"/>
    <property type="evidence" value="ECO:0007669"/>
    <property type="project" value="TreeGrafter"/>
</dbReference>
<accession>A0A0C9XPI9</accession>
<evidence type="ECO:0000256" key="1">
    <source>
        <dbReference type="ARBA" id="ARBA00004604"/>
    </source>
</evidence>
<feature type="region of interest" description="Disordered" evidence="11">
    <location>
        <begin position="1"/>
        <end position="73"/>
    </location>
</feature>
<evidence type="ECO:0000256" key="11">
    <source>
        <dbReference type="SAM" id="MobiDB-lite"/>
    </source>
</evidence>
<dbReference type="STRING" id="1095629.A0A0C9XPI9"/>
<evidence type="ECO:0000313" key="12">
    <source>
        <dbReference type="EMBL" id="KIK07031.1"/>
    </source>
</evidence>
<evidence type="ECO:0000256" key="4">
    <source>
        <dbReference type="ARBA" id="ARBA00022552"/>
    </source>
</evidence>
<keyword evidence="4 9" id="KW-0698">rRNA processing</keyword>
<dbReference type="PANTHER" id="PTHR21738">
    <property type="entry name" value="RIBOSOMAL RNA PROCESSING PROTEIN 36 HOMOLOG"/>
    <property type="match status" value="1"/>
</dbReference>
<feature type="coiled-coil region" evidence="10">
    <location>
        <begin position="200"/>
        <end position="249"/>
    </location>
</feature>
<dbReference type="GO" id="GO:0005730">
    <property type="term" value="C:nucleolus"/>
    <property type="evidence" value="ECO:0007669"/>
    <property type="project" value="UniProtKB-SubCell"/>
</dbReference>
<evidence type="ECO:0000256" key="5">
    <source>
        <dbReference type="ARBA" id="ARBA00023054"/>
    </source>
</evidence>
<dbReference type="Proteomes" id="UP000054477">
    <property type="component" value="Unassembled WGS sequence"/>
</dbReference>
<comment type="function">
    <text evidence="8 9">Component of the 90S pre-ribosome involved in the maturation of rRNAs. Required for early cleavages of the pre-RNAs in the 40S ribosomal subunit maturation pathway.</text>
</comment>
<feature type="compositionally biased region" description="Acidic residues" evidence="11">
    <location>
        <begin position="50"/>
        <end position="65"/>
    </location>
</feature>
<evidence type="ECO:0000256" key="9">
    <source>
        <dbReference type="RuleBase" id="RU368027"/>
    </source>
</evidence>
<proteinExistence type="inferred from homology"/>
<comment type="subunit">
    <text evidence="9">Associates with 90S and pre-40S pre-ribosomal particles.</text>
</comment>
<evidence type="ECO:0000313" key="13">
    <source>
        <dbReference type="Proteomes" id="UP000054477"/>
    </source>
</evidence>
<organism evidence="12 13">
    <name type="scientific">Laccaria amethystina LaAM-08-1</name>
    <dbReference type="NCBI Taxonomy" id="1095629"/>
    <lineage>
        <taxon>Eukaryota</taxon>
        <taxon>Fungi</taxon>
        <taxon>Dikarya</taxon>
        <taxon>Basidiomycota</taxon>
        <taxon>Agaricomycotina</taxon>
        <taxon>Agaricomycetes</taxon>
        <taxon>Agaricomycetidae</taxon>
        <taxon>Agaricales</taxon>
        <taxon>Agaricineae</taxon>
        <taxon>Hydnangiaceae</taxon>
        <taxon>Laccaria</taxon>
    </lineage>
</organism>
<feature type="compositionally biased region" description="Basic and acidic residues" evidence="11">
    <location>
        <begin position="120"/>
        <end position="137"/>
    </location>
</feature>
<dbReference type="Pfam" id="PF06102">
    <property type="entry name" value="RRP36"/>
    <property type="match status" value="1"/>
</dbReference>
<reference evidence="13" key="2">
    <citation type="submission" date="2015-01" db="EMBL/GenBank/DDBJ databases">
        <title>Evolutionary Origins and Diversification of the Mycorrhizal Mutualists.</title>
        <authorList>
            <consortium name="DOE Joint Genome Institute"/>
            <consortium name="Mycorrhizal Genomics Consortium"/>
            <person name="Kohler A."/>
            <person name="Kuo A."/>
            <person name="Nagy L.G."/>
            <person name="Floudas D."/>
            <person name="Copeland A."/>
            <person name="Barry K.W."/>
            <person name="Cichocki N."/>
            <person name="Veneault-Fourrey C."/>
            <person name="LaButti K."/>
            <person name="Lindquist E.A."/>
            <person name="Lipzen A."/>
            <person name="Lundell T."/>
            <person name="Morin E."/>
            <person name="Murat C."/>
            <person name="Riley R."/>
            <person name="Ohm R."/>
            <person name="Sun H."/>
            <person name="Tunlid A."/>
            <person name="Henrissat B."/>
            <person name="Grigoriev I.V."/>
            <person name="Hibbett D.S."/>
            <person name="Martin F."/>
        </authorList>
    </citation>
    <scope>NUCLEOTIDE SEQUENCE [LARGE SCALE GENOMIC DNA]</scope>
    <source>
        <strain evidence="13">LaAM-08-1</strain>
    </source>
</reference>
<comment type="subcellular location">
    <subcellularLocation>
        <location evidence="1 9">Nucleus</location>
        <location evidence="1 9">Nucleolus</location>
    </subcellularLocation>
</comment>
<evidence type="ECO:0000256" key="3">
    <source>
        <dbReference type="ARBA" id="ARBA00022517"/>
    </source>
</evidence>
<dbReference type="GO" id="GO:0000462">
    <property type="term" value="P:maturation of SSU-rRNA from tricistronic rRNA transcript (SSU-rRNA, 5.8S rRNA, LSU-rRNA)"/>
    <property type="evidence" value="ECO:0007669"/>
    <property type="project" value="TreeGrafter"/>
</dbReference>
<feature type="compositionally biased region" description="Low complexity" evidence="11">
    <location>
        <begin position="99"/>
        <end position="110"/>
    </location>
</feature>
<name>A0A0C9XPI9_9AGAR</name>
<protein>
    <recommendedName>
        <fullName evidence="9">rRNA biogenesis protein RRP36</fullName>
    </recommendedName>
</protein>
<evidence type="ECO:0000256" key="2">
    <source>
        <dbReference type="ARBA" id="ARBA00009418"/>
    </source>
</evidence>
<evidence type="ECO:0000256" key="8">
    <source>
        <dbReference type="ARBA" id="ARBA00025053"/>
    </source>
</evidence>
<comment type="similarity">
    <text evidence="2 9">Belongs to the RRP36 family.</text>
</comment>
<feature type="compositionally biased region" description="Basic residues" evidence="11">
    <location>
        <begin position="316"/>
        <end position="340"/>
    </location>
</feature>
<dbReference type="EMBL" id="KN838550">
    <property type="protein sequence ID" value="KIK07031.1"/>
    <property type="molecule type" value="Genomic_DNA"/>
</dbReference>
<keyword evidence="13" id="KW-1185">Reference proteome</keyword>
<dbReference type="InterPro" id="IPR009292">
    <property type="entry name" value="RRP36"/>
</dbReference>
<dbReference type="OrthoDB" id="448446at2759"/>
<dbReference type="PANTHER" id="PTHR21738:SF0">
    <property type="entry name" value="RIBOSOMAL RNA PROCESSING PROTEIN 36 HOMOLOG"/>
    <property type="match status" value="1"/>
</dbReference>
<feature type="region of interest" description="Disordered" evidence="11">
    <location>
        <begin position="96"/>
        <end position="164"/>
    </location>
</feature>
<feature type="region of interest" description="Disordered" evidence="11">
    <location>
        <begin position="306"/>
        <end position="340"/>
    </location>
</feature>